<gene>
    <name evidence="2" type="ORF">UFOVP751_41</name>
</gene>
<accession>A0A6J7XN83</accession>
<protein>
    <submittedName>
        <fullName evidence="2">Uncharacterized protein</fullName>
    </submittedName>
</protein>
<sequence length="249" mass="27287">MVKKRAGADRLSGKIPAPLAVKYPETEFSRLQRAKIVEVDVAQSQHEEVWGIGRVTTLVPTEFRVKFYAQSERIWSAQEAQDEQKFVAACDGMVRAYKAMSSWAQAEGLQPVSQVRAIEAETHLGVMAIVKDEEDANQYLAIRKDVKQVWTVSEIAQLLNAGIGQAMAELKEKLPFRGAVVSVKQDSAARSADSAESFCNSAQNQEKAGGEAVGRGGASGFEDLENDLDVDAPSEMPKMFHMPDDVRKG</sequence>
<dbReference type="EMBL" id="LR798465">
    <property type="protein sequence ID" value="CAB5238799.1"/>
    <property type="molecule type" value="Genomic_DNA"/>
</dbReference>
<evidence type="ECO:0000256" key="1">
    <source>
        <dbReference type="SAM" id="MobiDB-lite"/>
    </source>
</evidence>
<evidence type="ECO:0000313" key="2">
    <source>
        <dbReference type="EMBL" id="CAB5238799.1"/>
    </source>
</evidence>
<feature type="compositionally biased region" description="Acidic residues" evidence="1">
    <location>
        <begin position="222"/>
        <end position="232"/>
    </location>
</feature>
<proteinExistence type="predicted"/>
<name>A0A6J7XN83_9CAUD</name>
<organism evidence="2">
    <name type="scientific">uncultured Caudovirales phage</name>
    <dbReference type="NCBI Taxonomy" id="2100421"/>
    <lineage>
        <taxon>Viruses</taxon>
        <taxon>Duplodnaviria</taxon>
        <taxon>Heunggongvirae</taxon>
        <taxon>Uroviricota</taxon>
        <taxon>Caudoviricetes</taxon>
        <taxon>Peduoviridae</taxon>
        <taxon>Maltschvirus</taxon>
        <taxon>Maltschvirus maltsch</taxon>
    </lineage>
</organism>
<reference evidence="2" key="1">
    <citation type="submission" date="2020-05" db="EMBL/GenBank/DDBJ databases">
        <authorList>
            <person name="Chiriac C."/>
            <person name="Salcher M."/>
            <person name="Ghai R."/>
            <person name="Kavagutti S V."/>
        </authorList>
    </citation>
    <scope>NUCLEOTIDE SEQUENCE</scope>
</reference>
<feature type="region of interest" description="Disordered" evidence="1">
    <location>
        <begin position="196"/>
        <end position="249"/>
    </location>
</feature>